<keyword evidence="4" id="KW-1185">Reference proteome</keyword>
<dbReference type="Pfam" id="PF07075">
    <property type="entry name" value="NamZ_N"/>
    <property type="match status" value="1"/>
</dbReference>
<evidence type="ECO:0000313" key="3">
    <source>
        <dbReference type="EMBL" id="TXB67382.1"/>
    </source>
</evidence>
<dbReference type="InterPro" id="IPR048503">
    <property type="entry name" value="NamZ_C"/>
</dbReference>
<dbReference type="EMBL" id="VOOS01000001">
    <property type="protein sequence ID" value="TXB67382.1"/>
    <property type="molecule type" value="Genomic_DNA"/>
</dbReference>
<comment type="caution">
    <text evidence="3">The sequence shown here is derived from an EMBL/GenBank/DDBJ whole genome shotgun (WGS) entry which is preliminary data.</text>
</comment>
<accession>A0A5C6S196</accession>
<dbReference type="PIRSF" id="PIRSF016719">
    <property type="entry name" value="UCP016719"/>
    <property type="match status" value="1"/>
</dbReference>
<evidence type="ECO:0000259" key="2">
    <source>
        <dbReference type="Pfam" id="PF20732"/>
    </source>
</evidence>
<dbReference type="OrthoDB" id="9801061at2"/>
<protein>
    <submittedName>
        <fullName evidence="3">DUF1343 domain-containing protein</fullName>
    </submittedName>
</protein>
<dbReference type="InterPro" id="IPR048502">
    <property type="entry name" value="NamZ_N"/>
</dbReference>
<dbReference type="Gene3D" id="3.40.50.12170">
    <property type="entry name" value="Uncharacterised protein PF07075, DUF1343"/>
    <property type="match status" value="1"/>
</dbReference>
<dbReference type="PANTHER" id="PTHR42915">
    <property type="entry name" value="HYPOTHETICAL 460 KDA PROTEIN IN FEUA-SIGW INTERGENIC REGION [PRECURSOR]"/>
    <property type="match status" value="1"/>
</dbReference>
<dbReference type="Gene3D" id="3.90.1150.140">
    <property type="match status" value="1"/>
</dbReference>
<feature type="domain" description="Peptidoglycan beta-N-acetylmuramidase NamZ N-terminal" evidence="1">
    <location>
        <begin position="65"/>
        <end position="263"/>
    </location>
</feature>
<dbReference type="PROSITE" id="PS51257">
    <property type="entry name" value="PROKAR_LIPOPROTEIN"/>
    <property type="match status" value="1"/>
</dbReference>
<evidence type="ECO:0000259" key="1">
    <source>
        <dbReference type="Pfam" id="PF07075"/>
    </source>
</evidence>
<evidence type="ECO:0000313" key="4">
    <source>
        <dbReference type="Proteomes" id="UP000321721"/>
    </source>
</evidence>
<dbReference type="Pfam" id="PF20732">
    <property type="entry name" value="NamZ_C"/>
    <property type="match status" value="1"/>
</dbReference>
<organism evidence="3 4">
    <name type="scientific">Vicingus serpentipes</name>
    <dbReference type="NCBI Taxonomy" id="1926625"/>
    <lineage>
        <taxon>Bacteria</taxon>
        <taxon>Pseudomonadati</taxon>
        <taxon>Bacteroidota</taxon>
        <taxon>Flavobacteriia</taxon>
        <taxon>Flavobacteriales</taxon>
        <taxon>Vicingaceae</taxon>
        <taxon>Vicingus</taxon>
    </lineage>
</organism>
<reference evidence="3 4" key="1">
    <citation type="submission" date="2019-08" db="EMBL/GenBank/DDBJ databases">
        <title>Genome of Vicingus serpentipes NCIMB 15042.</title>
        <authorList>
            <person name="Bowman J.P."/>
        </authorList>
    </citation>
    <scope>NUCLEOTIDE SEQUENCE [LARGE SCALE GENOMIC DNA]</scope>
    <source>
        <strain evidence="3 4">NCIMB 15042</strain>
    </source>
</reference>
<dbReference type="InterPro" id="IPR008302">
    <property type="entry name" value="NamZ"/>
</dbReference>
<feature type="domain" description="Peptidoglycan beta-N-acetylmuramidase NamZ C-terminal" evidence="2">
    <location>
        <begin position="267"/>
        <end position="408"/>
    </location>
</feature>
<dbReference type="AlphaFoldDB" id="A0A5C6S196"/>
<sequence>MQLKEIGFIIIISLFSISCVGQDDSKTTTNQNNTIKVKEAPIIKDIIVAANLTDQYIPLLKDKKVGIVGNHTSLINQTHLVDSLLNLGIDVVKVFSPEHGFRGNADAGEKVNSNIDEKTKLPIVSLYGKNKKPSTEQLKGLNVVVFDIQDVGTRFYTYISTMSYVMEACAENNIKVIVLDRPNPNGHYIDGPILNPKFSSFIGMHQVPIVHGMTIGEYAQMANGEHWLANSVSCDLTVIKMENYDHNSTYTLPLKPSPNLPNMKSIYLYPFLCLFEGTPYSIGRGTEKPFQIIGHPNMDSVNFSFIPKSMEGAKNPKLKNEKCFGVDLSLIEEHELRNQKSIELKWLIEAYKNANDKDNFFSSSFNLLAGSDELQTQLKNGLTEKEIKASWQDGLAQFKETRKKYLLYKDFE</sequence>
<dbReference type="Proteomes" id="UP000321721">
    <property type="component" value="Unassembled WGS sequence"/>
</dbReference>
<proteinExistence type="predicted"/>
<dbReference type="PANTHER" id="PTHR42915:SF1">
    <property type="entry name" value="PEPTIDOGLYCAN BETA-N-ACETYLMURAMIDASE NAMZ"/>
    <property type="match status" value="1"/>
</dbReference>
<name>A0A5C6S196_9FLAO</name>
<gene>
    <name evidence="3" type="ORF">FRY74_03725</name>
</gene>
<dbReference type="GO" id="GO:0033922">
    <property type="term" value="F:peptidoglycan beta-N-acetylmuramidase activity"/>
    <property type="evidence" value="ECO:0007669"/>
    <property type="project" value="InterPro"/>
</dbReference>